<protein>
    <submittedName>
        <fullName evidence="2">Saposin B-type domain-containing protein</fullName>
    </submittedName>
</protein>
<dbReference type="Proteomes" id="UP000035681">
    <property type="component" value="Unplaced"/>
</dbReference>
<dbReference type="AlphaFoldDB" id="A0AAF5DEN0"/>
<reference evidence="2" key="1">
    <citation type="submission" date="2024-02" db="UniProtKB">
        <authorList>
            <consortium name="WormBaseParasite"/>
        </authorList>
    </citation>
    <scope>IDENTIFICATION</scope>
</reference>
<keyword evidence="1" id="KW-1185">Reference proteome</keyword>
<proteinExistence type="predicted"/>
<evidence type="ECO:0000313" key="2">
    <source>
        <dbReference type="WBParaSite" id="TCONS_00010401.p1"/>
    </source>
</evidence>
<organism evidence="1 2">
    <name type="scientific">Strongyloides stercoralis</name>
    <name type="common">Threadworm</name>
    <dbReference type="NCBI Taxonomy" id="6248"/>
    <lineage>
        <taxon>Eukaryota</taxon>
        <taxon>Metazoa</taxon>
        <taxon>Ecdysozoa</taxon>
        <taxon>Nematoda</taxon>
        <taxon>Chromadorea</taxon>
        <taxon>Rhabditida</taxon>
        <taxon>Tylenchina</taxon>
        <taxon>Panagrolaimomorpha</taxon>
        <taxon>Strongyloidoidea</taxon>
        <taxon>Strongyloididae</taxon>
        <taxon>Strongyloides</taxon>
    </lineage>
</organism>
<accession>A0AAF5DEN0</accession>
<name>A0AAF5DEN0_STRER</name>
<sequence length="140" mass="16587">LTMNTKIIICFFIIILSNLGYKIHGLMCDTLQKYDKQGLRVRRTPVIDNSCKLCSYIYLNISQQNFHGYILDCLPTTLNFINKYFHNFDIKKFEDNCEFVFKDNEIYCQDLIKSGNNFNESSKICCCKESYCTRKYFNLD</sequence>
<evidence type="ECO:0000313" key="1">
    <source>
        <dbReference type="Proteomes" id="UP000035681"/>
    </source>
</evidence>
<dbReference type="WBParaSite" id="TCONS_00010401.p1">
    <property type="protein sequence ID" value="TCONS_00010401.p1"/>
    <property type="gene ID" value="XLOC_003504"/>
</dbReference>